<dbReference type="Proteomes" id="UP001163105">
    <property type="component" value="Unassembled WGS sequence"/>
</dbReference>
<evidence type="ECO:0000259" key="4">
    <source>
        <dbReference type="PROSITE" id="PS51782"/>
    </source>
</evidence>
<feature type="compositionally biased region" description="Basic and acidic residues" evidence="2">
    <location>
        <begin position="1"/>
        <end position="15"/>
    </location>
</feature>
<dbReference type="Gene3D" id="3.10.350.10">
    <property type="entry name" value="LysM domain"/>
    <property type="match status" value="1"/>
</dbReference>
<gene>
    <name evidence="5" type="ORF">O9K51_08285</name>
</gene>
<dbReference type="AlphaFoldDB" id="A0AB34FHE1"/>
<feature type="region of interest" description="Disordered" evidence="2">
    <location>
        <begin position="1"/>
        <end position="20"/>
    </location>
</feature>
<feature type="domain" description="LysM" evidence="4">
    <location>
        <begin position="135"/>
        <end position="179"/>
    </location>
</feature>
<keyword evidence="3" id="KW-1133">Transmembrane helix</keyword>
<organism evidence="5 6">
    <name type="scientific">Purpureocillium lavendulum</name>
    <dbReference type="NCBI Taxonomy" id="1247861"/>
    <lineage>
        <taxon>Eukaryota</taxon>
        <taxon>Fungi</taxon>
        <taxon>Dikarya</taxon>
        <taxon>Ascomycota</taxon>
        <taxon>Pezizomycotina</taxon>
        <taxon>Sordariomycetes</taxon>
        <taxon>Hypocreomycetidae</taxon>
        <taxon>Hypocreales</taxon>
        <taxon>Ophiocordycipitaceae</taxon>
        <taxon>Purpureocillium</taxon>
    </lineage>
</organism>
<feature type="compositionally biased region" description="Acidic residues" evidence="2">
    <location>
        <begin position="59"/>
        <end position="68"/>
    </location>
</feature>
<dbReference type="SUPFAM" id="SSF54106">
    <property type="entry name" value="LysM domain"/>
    <property type="match status" value="1"/>
</dbReference>
<dbReference type="InterPro" id="IPR036779">
    <property type="entry name" value="LysM_dom_sf"/>
</dbReference>
<comment type="similarity">
    <text evidence="1">Belongs to the secreted LysM effector family.</text>
</comment>
<dbReference type="InterPro" id="IPR018392">
    <property type="entry name" value="LysM"/>
</dbReference>
<feature type="region of interest" description="Disordered" evidence="2">
    <location>
        <begin position="51"/>
        <end position="80"/>
    </location>
</feature>
<accession>A0AB34FHE1</accession>
<proteinExistence type="inferred from homology"/>
<name>A0AB34FHE1_9HYPO</name>
<evidence type="ECO:0000313" key="5">
    <source>
        <dbReference type="EMBL" id="KAJ6438883.1"/>
    </source>
</evidence>
<evidence type="ECO:0000313" key="6">
    <source>
        <dbReference type="Proteomes" id="UP001163105"/>
    </source>
</evidence>
<comment type="caution">
    <text evidence="5">The sequence shown here is derived from an EMBL/GenBank/DDBJ whole genome shotgun (WGS) entry which is preliminary data.</text>
</comment>
<dbReference type="Pfam" id="PF01476">
    <property type="entry name" value="LysM"/>
    <property type="match status" value="1"/>
</dbReference>
<protein>
    <submittedName>
        <fullName evidence="5">Peptidoglycan-binding LysM domain-containingprotein</fullName>
    </submittedName>
</protein>
<reference evidence="5" key="1">
    <citation type="submission" date="2023-01" db="EMBL/GenBank/DDBJ databases">
        <title>The growth and conidiation of Purpureocillium lavendulum are regulated by nitrogen source and histone H3K14 acetylation.</title>
        <authorList>
            <person name="Tang P."/>
            <person name="Han J."/>
            <person name="Zhang C."/>
            <person name="Tang P."/>
            <person name="Qi F."/>
            <person name="Zhang K."/>
            <person name="Liang L."/>
        </authorList>
    </citation>
    <scope>NUCLEOTIDE SEQUENCE</scope>
    <source>
        <strain evidence="5">YMF1.00683</strain>
    </source>
</reference>
<dbReference type="CDD" id="cd00118">
    <property type="entry name" value="LysM"/>
    <property type="match status" value="1"/>
</dbReference>
<sequence length="181" mass="20221">MSRFSHYDTDEERLPEGMTRVGYDADTQVYTFQDADGSYWESAPGCQYGQLTRVGDGPAYDDDDDGDDDAHPFLVSDDNDRQQQHSSLSWRHEMMPLLNFGVLIGLSLLLLFWYLHWTASSEQEKAQVRCGVDSEAYKVKVGDTCWAIADSRGITVPDLLERNVGAVCSPLAVGSMLCLPK</sequence>
<keyword evidence="3" id="KW-0472">Membrane</keyword>
<dbReference type="PROSITE" id="PS51782">
    <property type="entry name" value="LYSM"/>
    <property type="match status" value="1"/>
</dbReference>
<dbReference type="EMBL" id="JAQHRD010000007">
    <property type="protein sequence ID" value="KAJ6438883.1"/>
    <property type="molecule type" value="Genomic_DNA"/>
</dbReference>
<keyword evidence="6" id="KW-1185">Reference proteome</keyword>
<evidence type="ECO:0000256" key="1">
    <source>
        <dbReference type="ARBA" id="ARBA00044955"/>
    </source>
</evidence>
<evidence type="ECO:0000256" key="3">
    <source>
        <dbReference type="SAM" id="Phobius"/>
    </source>
</evidence>
<feature type="transmembrane region" description="Helical" evidence="3">
    <location>
        <begin position="97"/>
        <end position="117"/>
    </location>
</feature>
<keyword evidence="3" id="KW-0812">Transmembrane</keyword>
<evidence type="ECO:0000256" key="2">
    <source>
        <dbReference type="SAM" id="MobiDB-lite"/>
    </source>
</evidence>
<dbReference type="SMART" id="SM00257">
    <property type="entry name" value="LysM"/>
    <property type="match status" value="1"/>
</dbReference>